<name>A0ACB7ZL88_9ERIC</name>
<accession>A0ACB7ZL88</accession>
<evidence type="ECO:0000313" key="1">
    <source>
        <dbReference type="EMBL" id="KAH7866637.1"/>
    </source>
</evidence>
<proteinExistence type="predicted"/>
<evidence type="ECO:0000313" key="2">
    <source>
        <dbReference type="Proteomes" id="UP000828048"/>
    </source>
</evidence>
<dbReference type="Proteomes" id="UP000828048">
    <property type="component" value="Chromosome 9"/>
</dbReference>
<protein>
    <submittedName>
        <fullName evidence="1">Uncharacterized protein</fullName>
    </submittedName>
</protein>
<sequence>MVVATSTVAVGMVAVSSKMKEGEKIYLDQMSDDSLLGLNCKPSYLGCSTVFWFSTGCDHTWSRINDHSFGRYKEDHEKNAEVYKRRDVTSILVQRAERNGFKAMIFTVDNPRIGRREADIKNRLISPHLKNFEAIKAMEVGVAGIVVSNHGARQLDYSPATITVLEEVVHAVGGKIPVLIDRGVRRGTDIFKALALGAQAVMRWEDEGQRQKIFSQKHARGSPLSCSVCWGRTCSAADQKEEEERVQLKETRKILKATW</sequence>
<dbReference type="EMBL" id="CM037159">
    <property type="protein sequence ID" value="KAH7866637.1"/>
    <property type="molecule type" value="Genomic_DNA"/>
</dbReference>
<keyword evidence="2" id="KW-1185">Reference proteome</keyword>
<comment type="caution">
    <text evidence="1">The sequence shown here is derived from an EMBL/GenBank/DDBJ whole genome shotgun (WGS) entry which is preliminary data.</text>
</comment>
<reference evidence="1 2" key="1">
    <citation type="journal article" date="2021" name="Hortic Res">
        <title>High-quality reference genome and annotation aids understanding of berry development for evergreen blueberry (Vaccinium darrowii).</title>
        <authorList>
            <person name="Yu J."/>
            <person name="Hulse-Kemp A.M."/>
            <person name="Babiker E."/>
            <person name="Staton M."/>
        </authorList>
    </citation>
    <scope>NUCLEOTIDE SEQUENCE [LARGE SCALE GENOMIC DNA]</scope>
    <source>
        <strain evidence="2">cv. NJ 8807/NJ 8810</strain>
        <tissue evidence="1">Young leaf</tissue>
    </source>
</reference>
<gene>
    <name evidence="1" type="ORF">Vadar_023044</name>
</gene>
<organism evidence="1 2">
    <name type="scientific">Vaccinium darrowii</name>
    <dbReference type="NCBI Taxonomy" id="229202"/>
    <lineage>
        <taxon>Eukaryota</taxon>
        <taxon>Viridiplantae</taxon>
        <taxon>Streptophyta</taxon>
        <taxon>Embryophyta</taxon>
        <taxon>Tracheophyta</taxon>
        <taxon>Spermatophyta</taxon>
        <taxon>Magnoliopsida</taxon>
        <taxon>eudicotyledons</taxon>
        <taxon>Gunneridae</taxon>
        <taxon>Pentapetalae</taxon>
        <taxon>asterids</taxon>
        <taxon>Ericales</taxon>
        <taxon>Ericaceae</taxon>
        <taxon>Vaccinioideae</taxon>
        <taxon>Vaccinieae</taxon>
        <taxon>Vaccinium</taxon>
    </lineage>
</organism>